<dbReference type="InterPro" id="IPR056002">
    <property type="entry name" value="DUF7580"/>
</dbReference>
<dbReference type="Proteomes" id="UP000554235">
    <property type="component" value="Unassembled WGS sequence"/>
</dbReference>
<keyword evidence="3" id="KW-1185">Reference proteome</keyword>
<protein>
    <recommendedName>
        <fullName evidence="1">DUF7580 domain-containing protein</fullName>
    </recommendedName>
</protein>
<organism evidence="2 3">
    <name type="scientific">Fusarium albosuccineum</name>
    <dbReference type="NCBI Taxonomy" id="1237068"/>
    <lineage>
        <taxon>Eukaryota</taxon>
        <taxon>Fungi</taxon>
        <taxon>Dikarya</taxon>
        <taxon>Ascomycota</taxon>
        <taxon>Pezizomycotina</taxon>
        <taxon>Sordariomycetes</taxon>
        <taxon>Hypocreomycetidae</taxon>
        <taxon>Hypocreales</taxon>
        <taxon>Nectriaceae</taxon>
        <taxon>Fusarium</taxon>
        <taxon>Fusarium decemcellulare species complex</taxon>
    </lineage>
</organism>
<dbReference type="Pfam" id="PF24476">
    <property type="entry name" value="DUF7580"/>
    <property type="match status" value="1"/>
</dbReference>
<comment type="caution">
    <text evidence="2">The sequence shown here is derived from an EMBL/GenBank/DDBJ whole genome shotgun (WGS) entry which is preliminary data.</text>
</comment>
<name>A0A8H4L3X9_9HYPO</name>
<sequence length="417" mass="47238">MGSIPLLIGAVQHYKDGLGPAKAFFRYDDELNRAIRELRNLNTSFMMTLEILLKQVADESEIDAIMKNFRHQLWTSNELEASLRDVLKQAYPDYVYLLGDIESDLKVLATNIQARILHASQYRFQPLPRQTQGMLPRIVAFETSVSEEIQRIAKLPKLTDLCSVFCREARPVDCCGLGLDSNGILRGVYETSRRPTQFSGNLFNMTDLLFPSPKSKPGKSLTDVDRYLIAITVASSFLQLHTTPWLNPQWSKNEILFSETVEDSSARGGFHVDVTHPFIAQAYHCLPSNPKTQTHQPYRKTKLDQDDSTNLLDLARLLLEIKFSYGLESLQGDDHAGRNSSPQETTDPVLLTRWIKQERGNLPRAWKDAVLHCMNCSLDPDTDLQDLNVRQNILDGVVVPLVEELHYWQKGPSGGLL</sequence>
<dbReference type="EMBL" id="JAADYS010001789">
    <property type="protein sequence ID" value="KAF4461078.1"/>
    <property type="molecule type" value="Genomic_DNA"/>
</dbReference>
<evidence type="ECO:0000313" key="2">
    <source>
        <dbReference type="EMBL" id="KAF4461078.1"/>
    </source>
</evidence>
<dbReference type="OrthoDB" id="3565018at2759"/>
<feature type="domain" description="DUF7580" evidence="1">
    <location>
        <begin position="217"/>
        <end position="406"/>
    </location>
</feature>
<reference evidence="2 3" key="1">
    <citation type="submission" date="2020-01" db="EMBL/GenBank/DDBJ databases">
        <title>Identification and distribution of gene clusters putatively required for synthesis of sphingolipid metabolism inhibitors in phylogenetically diverse species of the filamentous fungus Fusarium.</title>
        <authorList>
            <person name="Kim H.-S."/>
            <person name="Busman M."/>
            <person name="Brown D.W."/>
            <person name="Divon H."/>
            <person name="Uhlig S."/>
            <person name="Proctor R.H."/>
        </authorList>
    </citation>
    <scope>NUCLEOTIDE SEQUENCE [LARGE SCALE GENOMIC DNA]</scope>
    <source>
        <strain evidence="2 3">NRRL 20459</strain>
    </source>
</reference>
<gene>
    <name evidence="2" type="ORF">FALBO_12124</name>
</gene>
<evidence type="ECO:0000259" key="1">
    <source>
        <dbReference type="Pfam" id="PF24476"/>
    </source>
</evidence>
<dbReference type="PANTHER" id="PTHR35186">
    <property type="entry name" value="ANK_REP_REGION DOMAIN-CONTAINING PROTEIN"/>
    <property type="match status" value="1"/>
</dbReference>
<accession>A0A8H4L3X9</accession>
<dbReference type="PANTHER" id="PTHR35186:SF4">
    <property type="entry name" value="PRION-INHIBITION AND PROPAGATION HELO DOMAIN-CONTAINING PROTEIN"/>
    <property type="match status" value="1"/>
</dbReference>
<dbReference type="AlphaFoldDB" id="A0A8H4L3X9"/>
<evidence type="ECO:0000313" key="3">
    <source>
        <dbReference type="Proteomes" id="UP000554235"/>
    </source>
</evidence>
<proteinExistence type="predicted"/>